<dbReference type="AlphaFoldDB" id="A0A1H0LY68"/>
<dbReference type="EMBL" id="FNGY01000019">
    <property type="protein sequence ID" value="SDO73148.1"/>
    <property type="molecule type" value="Genomic_DNA"/>
</dbReference>
<evidence type="ECO:0000313" key="2">
    <source>
        <dbReference type="EMBL" id="SDO73148.1"/>
    </source>
</evidence>
<evidence type="ECO:0008006" key="4">
    <source>
        <dbReference type="Google" id="ProtNLM"/>
    </source>
</evidence>
<name>A0A1H0LY68_9SPHI</name>
<dbReference type="Gene3D" id="3.10.450.50">
    <property type="match status" value="1"/>
</dbReference>
<evidence type="ECO:0000313" key="3">
    <source>
        <dbReference type="Proteomes" id="UP000183200"/>
    </source>
</evidence>
<accession>A0A1H0LY68</accession>
<reference evidence="3" key="1">
    <citation type="submission" date="2016-10" db="EMBL/GenBank/DDBJ databases">
        <authorList>
            <person name="Varghese N."/>
            <person name="Submissions S."/>
        </authorList>
    </citation>
    <scope>NUCLEOTIDE SEQUENCE [LARGE SCALE GENOMIC DNA]</scope>
    <source>
        <strain evidence="3">DSM 19110</strain>
    </source>
</reference>
<dbReference type="InterPro" id="IPR032710">
    <property type="entry name" value="NTF2-like_dom_sf"/>
</dbReference>
<feature type="signal peptide" evidence="1">
    <location>
        <begin position="1"/>
        <end position="20"/>
    </location>
</feature>
<dbReference type="STRING" id="430522.BFS30_06070"/>
<sequence length="155" mass="17771">MKKYSGLTFFLLIFFFSAAAQENKAEEALIKQCINQLFEGMKKGDSSLTHTSFSDQCIMQTIATPKNEAPIVKTTSLSDFLRFIGSPHKERFDERIVFTKILIDGHLASVWTDYKFYVDDQFSHCGVNSFQLFKGKDGWKVIYIIDTRRKENCGA</sequence>
<evidence type="ECO:0000256" key="1">
    <source>
        <dbReference type="SAM" id="SignalP"/>
    </source>
</evidence>
<organism evidence="2 3">
    <name type="scientific">Pedobacter steynii</name>
    <dbReference type="NCBI Taxonomy" id="430522"/>
    <lineage>
        <taxon>Bacteria</taxon>
        <taxon>Pseudomonadati</taxon>
        <taxon>Bacteroidota</taxon>
        <taxon>Sphingobacteriia</taxon>
        <taxon>Sphingobacteriales</taxon>
        <taxon>Sphingobacteriaceae</taxon>
        <taxon>Pedobacter</taxon>
    </lineage>
</organism>
<dbReference type="Proteomes" id="UP000183200">
    <property type="component" value="Unassembled WGS sequence"/>
</dbReference>
<protein>
    <recommendedName>
        <fullName evidence="4">Lumazine-binding</fullName>
    </recommendedName>
</protein>
<feature type="chain" id="PRO_5010339750" description="Lumazine-binding" evidence="1">
    <location>
        <begin position="21"/>
        <end position="155"/>
    </location>
</feature>
<dbReference type="SUPFAM" id="SSF54427">
    <property type="entry name" value="NTF2-like"/>
    <property type="match status" value="1"/>
</dbReference>
<dbReference type="OrthoDB" id="117186at2"/>
<keyword evidence="1" id="KW-0732">Signal</keyword>
<dbReference type="RefSeq" id="WP_074613039.1">
    <property type="nucleotide sequence ID" value="NZ_FNGY01000019.1"/>
</dbReference>
<gene>
    <name evidence="2" type="ORF">SAMN05421820_11934</name>
</gene>
<proteinExistence type="predicted"/>
<keyword evidence="3" id="KW-1185">Reference proteome</keyword>